<protein>
    <submittedName>
        <fullName evidence="1">NusG domain II-containing protein</fullName>
    </submittedName>
</protein>
<dbReference type="Proteomes" id="UP001600894">
    <property type="component" value="Unassembled WGS sequence"/>
</dbReference>
<comment type="caution">
    <text evidence="1">The sequence shown here is derived from an EMBL/GenBank/DDBJ whole genome shotgun (WGS) entry which is preliminary data.</text>
</comment>
<dbReference type="Gene3D" id="2.60.320.10">
    <property type="entry name" value="N-utilization substance G protein NusG, insert domain"/>
    <property type="match status" value="1"/>
</dbReference>
<evidence type="ECO:0000313" key="2">
    <source>
        <dbReference type="Proteomes" id="UP001600894"/>
    </source>
</evidence>
<accession>A0ABQ0AWL5</accession>
<evidence type="ECO:0000313" key="1">
    <source>
        <dbReference type="EMBL" id="GAA6268419.1"/>
    </source>
</evidence>
<dbReference type="RefSeq" id="WP_178302010.1">
    <property type="nucleotide sequence ID" value="NZ_BAABXL010000001.1"/>
</dbReference>
<dbReference type="Pfam" id="PF07009">
    <property type="entry name" value="NusG_II"/>
    <property type="match status" value="1"/>
</dbReference>
<dbReference type="InterPro" id="IPR038690">
    <property type="entry name" value="NusG_2_sf"/>
</dbReference>
<name>A0ABQ0AWL5_9FIRM</name>
<gene>
    <name evidence="1" type="ORF">F130042H8_14790</name>
</gene>
<organism evidence="1 2">
    <name type="scientific">Enterocloster alcoholdehydrogenati</name>
    <dbReference type="NCBI Taxonomy" id="2547410"/>
    <lineage>
        <taxon>Bacteria</taxon>
        <taxon>Bacillati</taxon>
        <taxon>Bacillota</taxon>
        <taxon>Clostridia</taxon>
        <taxon>Lachnospirales</taxon>
        <taxon>Lachnospiraceae</taxon>
        <taxon>Enterocloster</taxon>
    </lineage>
</organism>
<reference evidence="1 2" key="1">
    <citation type="submission" date="2024-04" db="EMBL/GenBank/DDBJ databases">
        <title>Defined microbial consortia suppress multidrug-resistant proinflammatory Enterobacteriaceae via ecological control.</title>
        <authorList>
            <person name="Furuichi M."/>
            <person name="Kawaguchi T."/>
            <person name="Pust M."/>
            <person name="Yasuma K."/>
            <person name="Plichta D."/>
            <person name="Hasegawa N."/>
            <person name="Ohya T."/>
            <person name="Bhattarai S."/>
            <person name="Sasajima S."/>
            <person name="Aoto Y."/>
            <person name="Tuganbaev T."/>
            <person name="Yaginuma M."/>
            <person name="Ueda M."/>
            <person name="Okahashi N."/>
            <person name="Amafuji K."/>
            <person name="Kiridooshi Y."/>
            <person name="Sugita K."/>
            <person name="Strazar M."/>
            <person name="Skelly A."/>
            <person name="Suda W."/>
            <person name="Hattori M."/>
            <person name="Nakamoto N."/>
            <person name="Caballero S."/>
            <person name="Norman J."/>
            <person name="Olle B."/>
            <person name="Tanoue T."/>
            <person name="Arita M."/>
            <person name="Bucci V."/>
            <person name="Atarashi K."/>
            <person name="Xavier R."/>
            <person name="Honda K."/>
        </authorList>
    </citation>
    <scope>NUCLEOTIDE SEQUENCE [LARGE SCALE GENOMIC DNA]</scope>
    <source>
        <strain evidence="2">f13</strain>
    </source>
</reference>
<dbReference type="EMBL" id="BAABXL010000001">
    <property type="protein sequence ID" value="GAA6268419.1"/>
    <property type="molecule type" value="Genomic_DNA"/>
</dbReference>
<sequence>MKKNSIPRSRTLFLAAVLLFAAAVLLGYQYLFPAPQGQTAHISVDGKEIAALSLKKDQEFTVNIPGGGMNHLVIEHGQIWCDDADCPDKLCVRQGKKQLSTDTIICKPHKMAVTITGED</sequence>
<proteinExistence type="predicted"/>
<keyword evidence="2" id="KW-1185">Reference proteome</keyword>